<dbReference type="Pfam" id="PF02667">
    <property type="entry name" value="SCFA_trans"/>
    <property type="match status" value="1"/>
</dbReference>
<name>A0A143PMF5_LUTPR</name>
<organism evidence="2 3">
    <name type="scientific">Luteitalea pratensis</name>
    <dbReference type="NCBI Taxonomy" id="1855912"/>
    <lineage>
        <taxon>Bacteria</taxon>
        <taxon>Pseudomonadati</taxon>
        <taxon>Acidobacteriota</taxon>
        <taxon>Vicinamibacteria</taxon>
        <taxon>Vicinamibacterales</taxon>
        <taxon>Vicinamibacteraceae</taxon>
        <taxon>Luteitalea</taxon>
    </lineage>
</organism>
<protein>
    <submittedName>
        <fullName evidence="2">Short-chain fatty acids transporter</fullName>
    </submittedName>
</protein>
<dbReference type="STRING" id="1855912.LuPra_02471"/>
<accession>A0A143PMF5</accession>
<dbReference type="RefSeq" id="WP_110171019.1">
    <property type="nucleotide sequence ID" value="NZ_CP015136.1"/>
</dbReference>
<dbReference type="GO" id="GO:0005886">
    <property type="term" value="C:plasma membrane"/>
    <property type="evidence" value="ECO:0007669"/>
    <property type="project" value="TreeGrafter"/>
</dbReference>
<evidence type="ECO:0000256" key="1">
    <source>
        <dbReference type="SAM" id="Phobius"/>
    </source>
</evidence>
<keyword evidence="1" id="KW-0812">Transmembrane</keyword>
<dbReference type="InterPro" id="IPR006160">
    <property type="entry name" value="SCFA_transpt_AtoE"/>
</dbReference>
<dbReference type="Proteomes" id="UP000076079">
    <property type="component" value="Chromosome"/>
</dbReference>
<dbReference type="PATRIC" id="fig|1813736.3.peg.2596"/>
<feature type="transmembrane region" description="Helical" evidence="1">
    <location>
        <begin position="350"/>
        <end position="367"/>
    </location>
</feature>
<feature type="transmembrane region" description="Helical" evidence="1">
    <location>
        <begin position="23"/>
        <end position="43"/>
    </location>
</feature>
<reference evidence="3" key="2">
    <citation type="submission" date="2016-04" db="EMBL/GenBank/DDBJ databases">
        <title>First Complete Genome Sequence of a Subdivision 6 Acidobacterium.</title>
        <authorList>
            <person name="Huang S."/>
            <person name="Vieira S."/>
            <person name="Bunk B."/>
            <person name="Riedel T."/>
            <person name="Sproeer C."/>
            <person name="Overmann J."/>
        </authorList>
    </citation>
    <scope>NUCLEOTIDE SEQUENCE [LARGE SCALE GENOMIC DNA]</scope>
    <source>
        <strain evidence="3">DSM 100886 HEG_-6_39</strain>
    </source>
</reference>
<dbReference type="PANTHER" id="PTHR41983:SF2">
    <property type="entry name" value="SHORT-CHAIN FATTY ACID TRANSPORTER-RELATED"/>
    <property type="match status" value="1"/>
</dbReference>
<feature type="transmembrane region" description="Helical" evidence="1">
    <location>
        <begin position="149"/>
        <end position="171"/>
    </location>
</feature>
<evidence type="ECO:0000313" key="2">
    <source>
        <dbReference type="EMBL" id="AMY09258.1"/>
    </source>
</evidence>
<feature type="transmembrane region" description="Helical" evidence="1">
    <location>
        <begin position="309"/>
        <end position="330"/>
    </location>
</feature>
<keyword evidence="3" id="KW-1185">Reference proteome</keyword>
<dbReference type="OrthoDB" id="9342495at2"/>
<feature type="transmembrane region" description="Helical" evidence="1">
    <location>
        <begin position="103"/>
        <end position="129"/>
    </location>
</feature>
<feature type="transmembrane region" description="Helical" evidence="1">
    <location>
        <begin position="405"/>
        <end position="427"/>
    </location>
</feature>
<dbReference type="KEGG" id="abac:LuPra_02471"/>
<dbReference type="AlphaFoldDB" id="A0A143PMF5"/>
<proteinExistence type="predicted"/>
<dbReference type="PANTHER" id="PTHR41983">
    <property type="entry name" value="SHORT-CHAIN FATTY ACID TRANSPORTER-RELATED"/>
    <property type="match status" value="1"/>
</dbReference>
<gene>
    <name evidence="2" type="primary">atoE</name>
    <name evidence="2" type="ORF">LuPra_02471</name>
</gene>
<feature type="transmembrane region" description="Helical" evidence="1">
    <location>
        <begin position="374"/>
        <end position="393"/>
    </location>
</feature>
<dbReference type="EMBL" id="CP015136">
    <property type="protein sequence ID" value="AMY09258.1"/>
    <property type="molecule type" value="Genomic_DNA"/>
</dbReference>
<feature type="transmembrane region" description="Helical" evidence="1">
    <location>
        <begin position="192"/>
        <end position="216"/>
    </location>
</feature>
<feature type="transmembrane region" description="Helical" evidence="1">
    <location>
        <begin position="63"/>
        <end position="82"/>
    </location>
</feature>
<sequence>MTQTRENRLARVGLRLSAWFERWFPDAFALALLVVVIVFLASLTIGASPTQAADWFGAGFWDLVPFTMQMAMILVTGYVAATSPPIHRAIQAMASWPRTQKSAIAWVAVFSMLSSLVSWSFSLVCSGLLAREVAQRVSTADYRALGAAAYLGVGSVWALGLSSSAALIMATPTSLPPSLLAISGAIPLNHTLLLWQSALMAVVLIVLSTVIAVYSAPRPEHAVTMSRMGVIPAPVRGSSPSVEHPGEWLEHSPLLTIAVGSLGYSTWREVHANGAPVLLQLNRYIFLFLMVGLLLHWRPRSFVRAVSDAVPSVGGVLVQYPLYAGAVGIMTESGLASRLAHGFVAVSNEHTFLVLVGIYSAALGVFIPSAGARWLVEAPYVLANLIHPFWMLPLPGILGIKARDILGYCALQFAVHVPVVLLLVWALNYTLQ</sequence>
<evidence type="ECO:0000313" key="3">
    <source>
        <dbReference type="Proteomes" id="UP000076079"/>
    </source>
</evidence>
<feature type="transmembrane region" description="Helical" evidence="1">
    <location>
        <begin position="277"/>
        <end position="297"/>
    </location>
</feature>
<keyword evidence="1" id="KW-0472">Membrane</keyword>
<keyword evidence="1" id="KW-1133">Transmembrane helix</keyword>
<reference evidence="2 3" key="1">
    <citation type="journal article" date="2016" name="Genome Announc.">
        <title>First Complete Genome Sequence of a Subdivision 6 Acidobacterium Strain.</title>
        <authorList>
            <person name="Huang S."/>
            <person name="Vieira S."/>
            <person name="Bunk B."/>
            <person name="Riedel T."/>
            <person name="Sproer C."/>
            <person name="Overmann J."/>
        </authorList>
    </citation>
    <scope>NUCLEOTIDE SEQUENCE [LARGE SCALE GENOMIC DNA]</scope>
    <source>
        <strain evidence="3">DSM 100886 HEG_-6_39</strain>
    </source>
</reference>